<reference evidence="11 12" key="1">
    <citation type="submission" date="2021-06" db="EMBL/GenBank/DDBJ databases">
        <title>Chromosome-level genome assembly of the red-tail catfish (Hemibagrus wyckioides).</title>
        <authorList>
            <person name="Shao F."/>
        </authorList>
    </citation>
    <scope>NUCLEOTIDE SEQUENCE [LARGE SCALE GENOMIC DNA]</scope>
    <source>
        <strain evidence="11">EC202008001</strain>
        <tissue evidence="11">Blood</tissue>
    </source>
</reference>
<feature type="region of interest" description="Disordered" evidence="9">
    <location>
        <begin position="526"/>
        <end position="553"/>
    </location>
</feature>
<feature type="region of interest" description="Disordered" evidence="9">
    <location>
        <begin position="845"/>
        <end position="901"/>
    </location>
</feature>
<comment type="subcellular location">
    <subcellularLocation>
        <location evidence="1">Nucleus</location>
    </subcellularLocation>
</comment>
<feature type="compositionally biased region" description="Basic and acidic residues" evidence="9">
    <location>
        <begin position="737"/>
        <end position="760"/>
    </location>
</feature>
<feature type="domain" description="ARID" evidence="10">
    <location>
        <begin position="323"/>
        <end position="415"/>
    </location>
</feature>
<evidence type="ECO:0000256" key="4">
    <source>
        <dbReference type="ARBA" id="ARBA00023015"/>
    </source>
</evidence>
<evidence type="ECO:0000256" key="9">
    <source>
        <dbReference type="SAM" id="MobiDB-lite"/>
    </source>
</evidence>
<dbReference type="SUPFAM" id="SSF46774">
    <property type="entry name" value="ARID-like"/>
    <property type="match status" value="1"/>
</dbReference>
<feature type="compositionally biased region" description="Polar residues" evidence="9">
    <location>
        <begin position="853"/>
        <end position="867"/>
    </location>
</feature>
<dbReference type="InterPro" id="IPR030408">
    <property type="entry name" value="ARID5B_ARID/BRIGHT_DNA-bd"/>
</dbReference>
<dbReference type="Proteomes" id="UP000824219">
    <property type="component" value="Linkage Group LG13"/>
</dbReference>
<dbReference type="InterPro" id="IPR001606">
    <property type="entry name" value="ARID_dom"/>
</dbReference>
<evidence type="ECO:0000256" key="5">
    <source>
        <dbReference type="ARBA" id="ARBA00023125"/>
    </source>
</evidence>
<evidence type="ECO:0000313" key="12">
    <source>
        <dbReference type="Proteomes" id="UP000824219"/>
    </source>
</evidence>
<proteinExistence type="inferred from homology"/>
<feature type="compositionally biased region" description="Basic and acidic residues" evidence="9">
    <location>
        <begin position="448"/>
        <end position="464"/>
    </location>
</feature>
<dbReference type="GO" id="GO:0006357">
    <property type="term" value="P:regulation of transcription by RNA polymerase II"/>
    <property type="evidence" value="ECO:0007669"/>
    <property type="project" value="TreeGrafter"/>
</dbReference>
<dbReference type="Gene3D" id="1.10.150.60">
    <property type="entry name" value="ARID DNA-binding domain"/>
    <property type="match status" value="1"/>
</dbReference>
<keyword evidence="8" id="KW-0539">Nucleus</keyword>
<dbReference type="Pfam" id="PF01388">
    <property type="entry name" value="ARID"/>
    <property type="match status" value="1"/>
</dbReference>
<dbReference type="PANTHER" id="PTHR13964:SF37">
    <property type="entry name" value="AT-RICH INTERACTIVE DOMAIN-CONTAINING PROTEIN 5B"/>
    <property type="match status" value="1"/>
</dbReference>
<dbReference type="SMART" id="SM00501">
    <property type="entry name" value="BRIGHT"/>
    <property type="match status" value="1"/>
</dbReference>
<feature type="compositionally biased region" description="Polar residues" evidence="9">
    <location>
        <begin position="432"/>
        <end position="446"/>
    </location>
</feature>
<evidence type="ECO:0000256" key="3">
    <source>
        <dbReference type="ARBA" id="ARBA00013841"/>
    </source>
</evidence>
<keyword evidence="12" id="KW-1185">Reference proteome</keyword>
<sequence>MELNSLTWVGSPCGLHGPYIFYKAFRFNLEAKARILSLGDFFFVRCKPEDPVCIAELQLLWEERTTKQLLSSSKLYFLPEDTPQGRTVTHGEDEVIAVSEKVIVKLEDLVKWTVWDSSCWKKGLHALPLKPSMLKELGKNGQRESLYRYRESTLNSGLNFKDVLREKAELGDDAEDKRVLVLSYPQYCRYRSIIARLRERPASLLTDQVVLALGGIATLTSNTQILYCRDTFEHPTLLENDSICDEFAPNLKGRPRKKKVPMCQRRDSQAQSGNTKEPGSVEARTPSKVKAETKALVSKPKSSSCKKVLAEDKSKDEAGEECRAEEQAFLVALYKYMKERKTPIERIPYLGFKQINLWTMFQAAQKLGGYELITARRQWKNVYDELGGNPGSTSAATCTRRHYERLILPYERYTKGEEDKPLPPIKPRKQEASTQEGGTKSKVPSTKRNKDEQNPKGWNEKDASAKVPEPGAEDIKDKEQLQEDVTVKQEAQQSQVSAQIDGEAGSPTTEDEDVQLVLMEEEKKPVLKKSWDGGPHEAIKHASLPQDGMPLKSEDSEVFPIAASMPLRHSHPLPNCYTQDQWQHGTAEYKASPYILGKTEQAGVKDSQNHVGMVLPTLKQRPLHPLSVPEIPTERAELPTKEESFCYNPLLYPRGNPGIMSPLAKKKMLSQVSGTGLTNNYPYGPPPPLVNKKASSSSTEDSASEQPGPQVTSSTGEASVVIKRPSVIQHAQSFKPRSGEDRRPAIEASHREVCSEREVYPSEQPQRQPLHQPQPSPTGEPYIVRTSLHSSVEKSSEVPRPGQVPSFLGDFCSSPHLHSLYRQTEHHLSKEQLSKYINRESYPRDCETAHGFPQSQHPDSLTYSPRLNQKEKGPPSEKVPEEQPTDLSLPKPSSHKLHHSTSSLCNLSHSMMQQDIKNTPLFQAGSSQSSSLDYHPRACRVPPMTVSTPKKVVEPQLKAHGGRGEETVSYKIDELARPILGTKSSPQNVGAARPLKRNLEELENGPTEKKIRAVTPMHCSTPRDVPVKVRTPEPDSEPMKPAEPAHAVHVNNYAAEGHKFPMHSSIFPGLYPGAFVSQVQEMCDSLGPHAPPGYSHPLQYLKNQAVISPLMPQFAIHSIMMQRQFLAQAANPAHLYRHPMGTSYGDILHHGLYPMTALNPQPAFSTPQLSSVHPSTKLS</sequence>
<evidence type="ECO:0000256" key="8">
    <source>
        <dbReference type="ARBA" id="ARBA00023242"/>
    </source>
</evidence>
<evidence type="ECO:0000256" key="7">
    <source>
        <dbReference type="ARBA" id="ARBA00023163"/>
    </source>
</evidence>
<dbReference type="InterPro" id="IPR043151">
    <property type="entry name" value="BAH_sf"/>
</dbReference>
<gene>
    <name evidence="11" type="ORF">KOW79_011878</name>
</gene>
<feature type="compositionally biased region" description="Polar residues" evidence="9">
    <location>
        <begin position="489"/>
        <end position="498"/>
    </location>
</feature>
<feature type="compositionally biased region" description="Basic and acidic residues" evidence="9">
    <location>
        <begin position="473"/>
        <end position="487"/>
    </location>
</feature>
<dbReference type="InterPro" id="IPR051232">
    <property type="entry name" value="ARID/SWI1_ChromRemod"/>
</dbReference>
<feature type="region of interest" description="Disordered" evidence="9">
    <location>
        <begin position="677"/>
        <end position="782"/>
    </location>
</feature>
<feature type="compositionally biased region" description="Polar residues" evidence="9">
    <location>
        <begin position="707"/>
        <end position="717"/>
    </location>
</feature>
<dbReference type="OrthoDB" id="1938591at2759"/>
<organism evidence="11 12">
    <name type="scientific">Hemibagrus wyckioides</name>
    <dbReference type="NCBI Taxonomy" id="337641"/>
    <lineage>
        <taxon>Eukaryota</taxon>
        <taxon>Metazoa</taxon>
        <taxon>Chordata</taxon>
        <taxon>Craniata</taxon>
        <taxon>Vertebrata</taxon>
        <taxon>Euteleostomi</taxon>
        <taxon>Actinopterygii</taxon>
        <taxon>Neopterygii</taxon>
        <taxon>Teleostei</taxon>
        <taxon>Ostariophysi</taxon>
        <taxon>Siluriformes</taxon>
        <taxon>Bagridae</taxon>
        <taxon>Hemibagrus</taxon>
    </lineage>
</organism>
<dbReference type="GO" id="GO:0005634">
    <property type="term" value="C:nucleus"/>
    <property type="evidence" value="ECO:0007669"/>
    <property type="project" value="UniProtKB-SubCell"/>
</dbReference>
<dbReference type="EMBL" id="JAHKSW010000013">
    <property type="protein sequence ID" value="KAG7325562.1"/>
    <property type="molecule type" value="Genomic_DNA"/>
</dbReference>
<keyword evidence="6" id="KW-0010">Activator</keyword>
<comment type="similarity">
    <text evidence="2">Belongs to the ARID5B family.</text>
</comment>
<dbReference type="CDD" id="cd16885">
    <property type="entry name" value="ARID_ARID5B"/>
    <property type="match status" value="1"/>
</dbReference>
<feature type="compositionally biased region" description="Basic and acidic residues" evidence="9">
    <location>
        <begin position="868"/>
        <end position="881"/>
    </location>
</feature>
<feature type="compositionally biased region" description="Low complexity" evidence="9">
    <location>
        <begin position="694"/>
        <end position="705"/>
    </location>
</feature>
<comment type="caution">
    <text evidence="11">The sequence shown here is derived from an EMBL/GenBank/DDBJ whole genome shotgun (WGS) entry which is preliminary data.</text>
</comment>
<dbReference type="GO" id="GO:0000976">
    <property type="term" value="F:transcription cis-regulatory region binding"/>
    <property type="evidence" value="ECO:0007669"/>
    <property type="project" value="TreeGrafter"/>
</dbReference>
<evidence type="ECO:0000256" key="2">
    <source>
        <dbReference type="ARBA" id="ARBA00010608"/>
    </source>
</evidence>
<keyword evidence="7" id="KW-0804">Transcription</keyword>
<keyword evidence="4" id="KW-0805">Transcription regulation</keyword>
<dbReference type="AlphaFoldDB" id="A0A9D3NRB5"/>
<dbReference type="FunFam" id="1.10.150.60:FF:000004">
    <property type="entry name" value="AT-rich interactive domain-containing protein 5B"/>
    <property type="match status" value="1"/>
</dbReference>
<evidence type="ECO:0000256" key="1">
    <source>
        <dbReference type="ARBA" id="ARBA00004123"/>
    </source>
</evidence>
<evidence type="ECO:0000256" key="6">
    <source>
        <dbReference type="ARBA" id="ARBA00023159"/>
    </source>
</evidence>
<evidence type="ECO:0000259" key="10">
    <source>
        <dbReference type="PROSITE" id="PS51011"/>
    </source>
</evidence>
<dbReference type="PANTHER" id="PTHR13964">
    <property type="entry name" value="RBP-RELATED"/>
    <property type="match status" value="1"/>
</dbReference>
<dbReference type="InterPro" id="IPR036431">
    <property type="entry name" value="ARID_dom_sf"/>
</dbReference>
<evidence type="ECO:0000313" key="11">
    <source>
        <dbReference type="EMBL" id="KAG7325562.1"/>
    </source>
</evidence>
<protein>
    <recommendedName>
        <fullName evidence="3">AT-rich interactive domain-containing protein 5B</fullName>
    </recommendedName>
</protein>
<name>A0A9D3NRB5_9TELE</name>
<dbReference type="SMART" id="SM01014">
    <property type="entry name" value="ARID"/>
    <property type="match status" value="1"/>
</dbReference>
<feature type="compositionally biased region" description="Basic and acidic residues" evidence="9">
    <location>
        <begin position="1025"/>
        <end position="1040"/>
    </location>
</feature>
<feature type="compositionally biased region" description="Basic and acidic residues" evidence="9">
    <location>
        <begin position="526"/>
        <end position="540"/>
    </location>
</feature>
<feature type="region of interest" description="Disordered" evidence="9">
    <location>
        <begin position="1019"/>
        <end position="1043"/>
    </location>
</feature>
<feature type="region of interest" description="Disordered" evidence="9">
    <location>
        <begin position="255"/>
        <end position="296"/>
    </location>
</feature>
<keyword evidence="5" id="KW-0238">DNA-binding</keyword>
<accession>A0A9D3NRB5</accession>
<dbReference type="Gene3D" id="2.30.30.490">
    <property type="match status" value="1"/>
</dbReference>
<feature type="region of interest" description="Disordered" evidence="9">
    <location>
        <begin position="414"/>
        <end position="512"/>
    </location>
</feature>
<dbReference type="PROSITE" id="PS51011">
    <property type="entry name" value="ARID"/>
    <property type="match status" value="1"/>
</dbReference>